<keyword evidence="2" id="KW-1185">Reference proteome</keyword>
<protein>
    <submittedName>
        <fullName evidence="1">Uncharacterized protein</fullName>
    </submittedName>
</protein>
<dbReference type="RefSeq" id="WP_346103581.1">
    <property type="nucleotide sequence ID" value="NZ_BAAAMU010000011.1"/>
</dbReference>
<organism evidence="1 2">
    <name type="scientific">Nonomuraea maheshkhaliensis</name>
    <dbReference type="NCBI Taxonomy" id="419590"/>
    <lineage>
        <taxon>Bacteria</taxon>
        <taxon>Bacillati</taxon>
        <taxon>Actinomycetota</taxon>
        <taxon>Actinomycetes</taxon>
        <taxon>Streptosporangiales</taxon>
        <taxon>Streptosporangiaceae</taxon>
        <taxon>Nonomuraea</taxon>
    </lineage>
</organism>
<dbReference type="Proteomes" id="UP001500064">
    <property type="component" value="Unassembled WGS sequence"/>
</dbReference>
<name>A0ABP4QVT8_9ACTN</name>
<evidence type="ECO:0000313" key="2">
    <source>
        <dbReference type="Proteomes" id="UP001500064"/>
    </source>
</evidence>
<evidence type="ECO:0000313" key="1">
    <source>
        <dbReference type="EMBL" id="GAA1624278.1"/>
    </source>
</evidence>
<reference evidence="2" key="1">
    <citation type="journal article" date="2019" name="Int. J. Syst. Evol. Microbiol.">
        <title>The Global Catalogue of Microorganisms (GCM) 10K type strain sequencing project: providing services to taxonomists for standard genome sequencing and annotation.</title>
        <authorList>
            <consortium name="The Broad Institute Genomics Platform"/>
            <consortium name="The Broad Institute Genome Sequencing Center for Infectious Disease"/>
            <person name="Wu L."/>
            <person name="Ma J."/>
        </authorList>
    </citation>
    <scope>NUCLEOTIDE SEQUENCE [LARGE SCALE GENOMIC DNA]</scope>
    <source>
        <strain evidence="2">JCM 13929</strain>
    </source>
</reference>
<dbReference type="EMBL" id="BAAAMU010000011">
    <property type="protein sequence ID" value="GAA1624278.1"/>
    <property type="molecule type" value="Genomic_DNA"/>
</dbReference>
<sequence>MTPAEDRKYGTPYAETEILVALAAQDIHHGRALLADMMPGERRALEHHCEEVINLIQLLREDEM</sequence>
<proteinExistence type="predicted"/>
<comment type="caution">
    <text evidence="1">The sequence shown here is derived from an EMBL/GenBank/DDBJ whole genome shotgun (WGS) entry which is preliminary data.</text>
</comment>
<accession>A0ABP4QVT8</accession>
<gene>
    <name evidence="1" type="ORF">GCM10009733_021180</name>
</gene>